<proteinExistence type="predicted"/>
<accession>A0ABY4PFN4</accession>
<name>A0ABY4PFN4_9LACO</name>
<dbReference type="EMBL" id="CP093362">
    <property type="protein sequence ID" value="UQS84422.1"/>
    <property type="molecule type" value="Genomic_DNA"/>
</dbReference>
<evidence type="ECO:0000313" key="2">
    <source>
        <dbReference type="Proteomes" id="UP000831859"/>
    </source>
</evidence>
<dbReference type="RefSeq" id="WP_249510408.1">
    <property type="nucleotide sequence ID" value="NZ_CP093362.1"/>
</dbReference>
<gene>
    <name evidence="1" type="ORF">MOO46_03980</name>
</gene>
<organism evidence="1 2">
    <name type="scientific">Apilactobacillus apisilvae</name>
    <dbReference type="NCBI Taxonomy" id="2923364"/>
    <lineage>
        <taxon>Bacteria</taxon>
        <taxon>Bacillati</taxon>
        <taxon>Bacillota</taxon>
        <taxon>Bacilli</taxon>
        <taxon>Lactobacillales</taxon>
        <taxon>Lactobacillaceae</taxon>
        <taxon>Apilactobacillus</taxon>
    </lineage>
</organism>
<keyword evidence="2" id="KW-1185">Reference proteome</keyword>
<protein>
    <submittedName>
        <fullName evidence="1">Uncharacterized protein</fullName>
    </submittedName>
</protein>
<reference evidence="1 2" key="1">
    <citation type="journal article" date="2022" name="Int. J. Syst. Evol. Microbiol.">
        <title>Apilactobacillus apisilvae sp. nov., Nicolia spurrieriana gen. nov. sp. nov., Bombilactobacillus folatiphilus sp. nov. and Bombilactobacillus thymidiniphilus sp. nov., four new lactic acid bacterial isolates from stingless bees Tetragonula carbonaria and Austroplebeia australis.</title>
        <authorList>
            <person name="Oliphant S.A."/>
            <person name="Watson-Haigh N.S."/>
            <person name="Sumby K.M."/>
            <person name="Gardner J."/>
            <person name="Groom S."/>
            <person name="Jiranek V."/>
        </authorList>
    </citation>
    <scope>NUCLEOTIDE SEQUENCE [LARGE SCALE GENOMIC DNA]</scope>
    <source>
        <strain evidence="1 2">SG5_A10</strain>
    </source>
</reference>
<evidence type="ECO:0000313" key="1">
    <source>
        <dbReference type="EMBL" id="UQS84422.1"/>
    </source>
</evidence>
<sequence>MNEQDLQRIVNGFKKYNIEIKYDGLLITKINDQNAKLDVRTYMPNQMVELICNVMKTKIINDIWNNL</sequence>
<dbReference type="Proteomes" id="UP000831859">
    <property type="component" value="Chromosome"/>
</dbReference>